<feature type="domain" description="Calcineurin-like phosphoesterase" evidence="2">
    <location>
        <begin position="139"/>
        <end position="331"/>
    </location>
</feature>
<dbReference type="Proteomes" id="UP001409291">
    <property type="component" value="Unassembled WGS sequence"/>
</dbReference>
<evidence type="ECO:0000259" key="2">
    <source>
        <dbReference type="Pfam" id="PF00149"/>
    </source>
</evidence>
<protein>
    <submittedName>
        <fullName evidence="3">Metallophosphoesterase</fullName>
    </submittedName>
</protein>
<keyword evidence="4" id="KW-1185">Reference proteome</keyword>
<dbReference type="PANTHER" id="PTHR22953:SF153">
    <property type="entry name" value="PURPLE ACID PHOSPHATASE"/>
    <property type="match status" value="1"/>
</dbReference>
<dbReference type="EMBL" id="JBDJNQ010000012">
    <property type="protein sequence ID" value="MEN5379937.1"/>
    <property type="molecule type" value="Genomic_DNA"/>
</dbReference>
<reference evidence="3 4" key="1">
    <citation type="submission" date="2024-04" db="EMBL/GenBank/DDBJ databases">
        <title>WGS of bacteria from Torrens River.</title>
        <authorList>
            <person name="Wyrsch E.R."/>
            <person name="Drigo B."/>
        </authorList>
    </citation>
    <scope>NUCLEOTIDE SEQUENCE [LARGE SCALE GENOMIC DNA]</scope>
    <source>
        <strain evidence="3 4">TWI391</strain>
    </source>
</reference>
<organism evidence="3 4">
    <name type="scientific">Sphingobacterium kitahiroshimense</name>
    <dbReference type="NCBI Taxonomy" id="470446"/>
    <lineage>
        <taxon>Bacteria</taxon>
        <taxon>Pseudomonadati</taxon>
        <taxon>Bacteroidota</taxon>
        <taxon>Sphingobacteriia</taxon>
        <taxon>Sphingobacteriales</taxon>
        <taxon>Sphingobacteriaceae</taxon>
        <taxon>Sphingobacterium</taxon>
    </lineage>
</organism>
<evidence type="ECO:0000313" key="4">
    <source>
        <dbReference type="Proteomes" id="UP001409291"/>
    </source>
</evidence>
<dbReference type="RefSeq" id="WP_183915876.1">
    <property type="nucleotide sequence ID" value="NZ_JBDJLH010000009.1"/>
</dbReference>
<accession>A0ABV0BZ56</accession>
<sequence length="386" mass="43754">MMNLDRRFFIKSLGLLGGASFVQNVNANELELAETAFKFAALPYLQNLTGQHITICCVLSSPGIAWVDILKDDGTLSHKIYEVVDGIRNARAEVFKFKVPHQGADFKYRVGAKGPGGLEISSEVINTKLPIDNKSTCDVLILNDIHEDRSSYSYLYNKTALNHKDLVIINGDSFHYIMKQSDVTDKMLDPIAKAFASQVPFVMVKGNHDNRGSFIRHLKNYYDLPNNKFYQAFTVGPVLWIILDGGEDKEDEHEALRGEYEFDNYRLEQRAWLTGIMQSKMRKKAKHIIVVNHFPFFHSDEYHGTVHNRTSFHDILEKYKVDAVIGGHSHEFGFYPPDANHNYHVIIGGGPEKDNRTMIEVAAIGQKLVVNLRRENGELVNALQKG</sequence>
<dbReference type="InterPro" id="IPR029052">
    <property type="entry name" value="Metallo-depent_PP-like"/>
</dbReference>
<dbReference type="SUPFAM" id="SSF56300">
    <property type="entry name" value="Metallo-dependent phosphatases"/>
    <property type="match status" value="1"/>
</dbReference>
<dbReference type="InterPro" id="IPR004843">
    <property type="entry name" value="Calcineurin-like_PHP"/>
</dbReference>
<dbReference type="Gene3D" id="3.60.21.10">
    <property type="match status" value="1"/>
</dbReference>
<dbReference type="Pfam" id="PF00149">
    <property type="entry name" value="Metallophos"/>
    <property type="match status" value="1"/>
</dbReference>
<dbReference type="PANTHER" id="PTHR22953">
    <property type="entry name" value="ACID PHOSPHATASE RELATED"/>
    <property type="match status" value="1"/>
</dbReference>
<dbReference type="InterPro" id="IPR039331">
    <property type="entry name" value="PAPs-like"/>
</dbReference>
<proteinExistence type="predicted"/>
<evidence type="ECO:0000313" key="3">
    <source>
        <dbReference type="EMBL" id="MEN5379937.1"/>
    </source>
</evidence>
<comment type="caution">
    <text evidence="3">The sequence shown here is derived from an EMBL/GenBank/DDBJ whole genome shotgun (WGS) entry which is preliminary data.</text>
</comment>
<name>A0ABV0BZ56_9SPHI</name>
<gene>
    <name evidence="3" type="ORF">ABE541_21905</name>
</gene>
<evidence type="ECO:0000256" key="1">
    <source>
        <dbReference type="ARBA" id="ARBA00022729"/>
    </source>
</evidence>
<keyword evidence="1" id="KW-0732">Signal</keyword>